<dbReference type="EMBL" id="REGN01004406">
    <property type="protein sequence ID" value="RNA17672.1"/>
    <property type="molecule type" value="Genomic_DNA"/>
</dbReference>
<reference evidence="1 2" key="1">
    <citation type="journal article" date="2018" name="Sci. Rep.">
        <title>Genomic signatures of local adaptation to the degree of environmental predictability in rotifers.</title>
        <authorList>
            <person name="Franch-Gras L."/>
            <person name="Hahn C."/>
            <person name="Garcia-Roger E.M."/>
            <person name="Carmona M.J."/>
            <person name="Serra M."/>
            <person name="Gomez A."/>
        </authorList>
    </citation>
    <scope>NUCLEOTIDE SEQUENCE [LARGE SCALE GENOMIC DNA]</scope>
    <source>
        <strain evidence="1">HYR1</strain>
    </source>
</reference>
<sequence length="114" mass="13051">MSPERVEYVLILYENESLKKFFLLTGQDRSFQTVFLRPFRKTGPSNGPTLYLWSLCLEFLMSSIFERIPGRVLFQTALGVSSVNPPTNLNSPPDKNLLYDFLALSLIFSLDIII</sequence>
<evidence type="ECO:0000313" key="2">
    <source>
        <dbReference type="Proteomes" id="UP000276133"/>
    </source>
</evidence>
<comment type="caution">
    <text evidence="1">The sequence shown here is derived from an EMBL/GenBank/DDBJ whole genome shotgun (WGS) entry which is preliminary data.</text>
</comment>
<accession>A0A3M7R257</accession>
<keyword evidence="2" id="KW-1185">Reference proteome</keyword>
<dbReference type="AlphaFoldDB" id="A0A3M7R257"/>
<organism evidence="1 2">
    <name type="scientific">Brachionus plicatilis</name>
    <name type="common">Marine rotifer</name>
    <name type="synonym">Brachionus muelleri</name>
    <dbReference type="NCBI Taxonomy" id="10195"/>
    <lineage>
        <taxon>Eukaryota</taxon>
        <taxon>Metazoa</taxon>
        <taxon>Spiralia</taxon>
        <taxon>Gnathifera</taxon>
        <taxon>Rotifera</taxon>
        <taxon>Eurotatoria</taxon>
        <taxon>Monogononta</taxon>
        <taxon>Pseudotrocha</taxon>
        <taxon>Ploima</taxon>
        <taxon>Brachionidae</taxon>
        <taxon>Brachionus</taxon>
    </lineage>
</organism>
<dbReference type="Proteomes" id="UP000276133">
    <property type="component" value="Unassembled WGS sequence"/>
</dbReference>
<gene>
    <name evidence="1" type="ORF">BpHYR1_044880</name>
</gene>
<protein>
    <submittedName>
        <fullName evidence="1">Uncharacterized protein</fullName>
    </submittedName>
</protein>
<name>A0A3M7R257_BRAPC</name>
<evidence type="ECO:0000313" key="1">
    <source>
        <dbReference type="EMBL" id="RNA17672.1"/>
    </source>
</evidence>
<proteinExistence type="predicted"/>